<evidence type="ECO:0000256" key="7">
    <source>
        <dbReference type="ARBA" id="ARBA00022842"/>
    </source>
</evidence>
<evidence type="ECO:0000256" key="8">
    <source>
        <dbReference type="ARBA" id="ARBA00022967"/>
    </source>
</evidence>
<feature type="transmembrane region" description="Helical" evidence="11">
    <location>
        <begin position="779"/>
        <end position="798"/>
    </location>
</feature>
<comment type="caution">
    <text evidence="13">The sequence shown here is derived from an EMBL/GenBank/DDBJ whole genome shotgun (WGS) entry which is preliminary data.</text>
</comment>
<feature type="domain" description="Cation-transporting P-type ATPase N-terminal" evidence="12">
    <location>
        <begin position="4"/>
        <end position="77"/>
    </location>
</feature>
<reference evidence="13 14" key="1">
    <citation type="submission" date="2020-08" db="EMBL/GenBank/DDBJ databases">
        <title>Genomic Encyclopedia of Type Strains, Phase IV (KMG-IV): sequencing the most valuable type-strain genomes for metagenomic binning, comparative biology and taxonomic classification.</title>
        <authorList>
            <person name="Goeker M."/>
        </authorList>
    </citation>
    <scope>NUCLEOTIDE SEQUENCE [LARGE SCALE GENOMIC DNA]</scope>
    <source>
        <strain evidence="13 14">DSM 29854</strain>
    </source>
</reference>
<evidence type="ECO:0000313" key="14">
    <source>
        <dbReference type="Proteomes" id="UP000563094"/>
    </source>
</evidence>
<dbReference type="InterPro" id="IPR036412">
    <property type="entry name" value="HAD-like_sf"/>
</dbReference>
<dbReference type="InterPro" id="IPR006068">
    <property type="entry name" value="ATPase_P-typ_cation-transptr_C"/>
</dbReference>
<evidence type="ECO:0000256" key="9">
    <source>
        <dbReference type="ARBA" id="ARBA00022989"/>
    </source>
</evidence>
<dbReference type="InterPro" id="IPR050510">
    <property type="entry name" value="Cation_transp_ATPase_P-type"/>
</dbReference>
<dbReference type="SUPFAM" id="SSF56784">
    <property type="entry name" value="HAD-like"/>
    <property type="match status" value="1"/>
</dbReference>
<dbReference type="EMBL" id="JACJIQ010000019">
    <property type="protein sequence ID" value="MBA9079211.1"/>
    <property type="molecule type" value="Genomic_DNA"/>
</dbReference>
<keyword evidence="9 11" id="KW-1133">Transmembrane helix</keyword>
<dbReference type="PANTHER" id="PTHR43294">
    <property type="entry name" value="SODIUM/POTASSIUM-TRANSPORTING ATPASE SUBUNIT ALPHA"/>
    <property type="match status" value="1"/>
</dbReference>
<feature type="transmembrane region" description="Helical" evidence="11">
    <location>
        <begin position="81"/>
        <end position="97"/>
    </location>
</feature>
<dbReference type="PRINTS" id="PR00120">
    <property type="entry name" value="HATPASE"/>
</dbReference>
<dbReference type="InterPro" id="IPR023298">
    <property type="entry name" value="ATPase_P-typ_TM_dom_sf"/>
</dbReference>
<keyword evidence="3" id="KW-0597">Phosphoprotein</keyword>
<evidence type="ECO:0000256" key="11">
    <source>
        <dbReference type="SAM" id="Phobius"/>
    </source>
</evidence>
<organism evidence="13 14">
    <name type="scientific">Rufibacter quisquiliarum</name>
    <dbReference type="NCBI Taxonomy" id="1549639"/>
    <lineage>
        <taxon>Bacteria</taxon>
        <taxon>Pseudomonadati</taxon>
        <taxon>Bacteroidota</taxon>
        <taxon>Cytophagia</taxon>
        <taxon>Cytophagales</taxon>
        <taxon>Hymenobacteraceae</taxon>
        <taxon>Rufibacter</taxon>
    </lineage>
</organism>
<evidence type="ECO:0000256" key="1">
    <source>
        <dbReference type="ARBA" id="ARBA00004127"/>
    </source>
</evidence>
<dbReference type="SFLD" id="SFLDG00002">
    <property type="entry name" value="C1.7:_P-type_atpase_like"/>
    <property type="match status" value="1"/>
</dbReference>
<dbReference type="GO" id="GO:0012505">
    <property type="term" value="C:endomembrane system"/>
    <property type="evidence" value="ECO:0007669"/>
    <property type="project" value="UniProtKB-SubCell"/>
</dbReference>
<dbReference type="AlphaFoldDB" id="A0A839GZV1"/>
<dbReference type="FunFam" id="2.70.150.10:FF:000160">
    <property type="entry name" value="Sarcoplasmic/endoplasmic reticulum calcium ATPase 1"/>
    <property type="match status" value="1"/>
</dbReference>
<evidence type="ECO:0000256" key="2">
    <source>
        <dbReference type="ARBA" id="ARBA00005675"/>
    </source>
</evidence>
<keyword evidence="4 11" id="KW-0812">Transmembrane</keyword>
<dbReference type="GO" id="GO:1902600">
    <property type="term" value="P:proton transmembrane transport"/>
    <property type="evidence" value="ECO:0007669"/>
    <property type="project" value="TreeGrafter"/>
</dbReference>
<feature type="transmembrane region" description="Helical" evidence="11">
    <location>
        <begin position="819"/>
        <end position="838"/>
    </location>
</feature>
<dbReference type="InterPro" id="IPR004014">
    <property type="entry name" value="ATPase_P-typ_cation-transptr_N"/>
</dbReference>
<dbReference type="Pfam" id="PF00690">
    <property type="entry name" value="Cation_ATPase_N"/>
    <property type="match status" value="1"/>
</dbReference>
<feature type="transmembrane region" description="Helical" evidence="11">
    <location>
        <begin position="858"/>
        <end position="875"/>
    </location>
</feature>
<dbReference type="GO" id="GO:0006883">
    <property type="term" value="P:intracellular sodium ion homeostasis"/>
    <property type="evidence" value="ECO:0007669"/>
    <property type="project" value="TreeGrafter"/>
</dbReference>
<dbReference type="SUPFAM" id="SSF81660">
    <property type="entry name" value="Metal cation-transporting ATPase, ATP-binding domain N"/>
    <property type="match status" value="1"/>
</dbReference>
<dbReference type="SFLD" id="SFLDS00003">
    <property type="entry name" value="Haloacid_Dehalogenase"/>
    <property type="match status" value="1"/>
</dbReference>
<comment type="subcellular location">
    <subcellularLocation>
        <location evidence="1">Endomembrane system</location>
        <topology evidence="1">Multi-pass membrane protein</topology>
    </subcellularLocation>
</comment>
<proteinExistence type="inferred from homology"/>
<dbReference type="NCBIfam" id="TIGR01494">
    <property type="entry name" value="ATPase_P-type"/>
    <property type="match status" value="3"/>
</dbReference>
<dbReference type="Pfam" id="PF00702">
    <property type="entry name" value="Hydrolase"/>
    <property type="match status" value="1"/>
</dbReference>
<dbReference type="PANTHER" id="PTHR43294:SF20">
    <property type="entry name" value="P-TYPE ATPASE"/>
    <property type="match status" value="1"/>
</dbReference>
<evidence type="ECO:0000256" key="5">
    <source>
        <dbReference type="ARBA" id="ARBA00022741"/>
    </source>
</evidence>
<dbReference type="InterPro" id="IPR059000">
    <property type="entry name" value="ATPase_P-type_domA"/>
</dbReference>
<dbReference type="GO" id="GO:0005524">
    <property type="term" value="F:ATP binding"/>
    <property type="evidence" value="ECO:0007669"/>
    <property type="project" value="UniProtKB-KW"/>
</dbReference>
<keyword evidence="5" id="KW-0547">Nucleotide-binding</keyword>
<feature type="transmembrane region" description="Helical" evidence="11">
    <location>
        <begin position="271"/>
        <end position="295"/>
    </location>
</feature>
<dbReference type="Gene3D" id="3.40.50.1000">
    <property type="entry name" value="HAD superfamily/HAD-like"/>
    <property type="match status" value="1"/>
</dbReference>
<keyword evidence="6" id="KW-0067">ATP-binding</keyword>
<dbReference type="InterPro" id="IPR018303">
    <property type="entry name" value="ATPase_P-typ_P_site"/>
</dbReference>
<keyword evidence="14" id="KW-1185">Reference proteome</keyword>
<dbReference type="Gene3D" id="3.40.1110.10">
    <property type="entry name" value="Calcium-transporting ATPase, cytoplasmic domain N"/>
    <property type="match status" value="1"/>
</dbReference>
<dbReference type="Gene3D" id="2.70.150.10">
    <property type="entry name" value="Calcium-transporting ATPase, cytoplasmic transduction domain A"/>
    <property type="match status" value="1"/>
</dbReference>
<dbReference type="InterPro" id="IPR023299">
    <property type="entry name" value="ATPase_P-typ_cyto_dom_N"/>
</dbReference>
<feature type="transmembrane region" description="Helical" evidence="11">
    <location>
        <begin position="242"/>
        <end position="265"/>
    </location>
</feature>
<dbReference type="SFLD" id="SFLDF00027">
    <property type="entry name" value="p-type_atpase"/>
    <property type="match status" value="1"/>
</dbReference>
<evidence type="ECO:0000256" key="4">
    <source>
        <dbReference type="ARBA" id="ARBA00022692"/>
    </source>
</evidence>
<evidence type="ECO:0000256" key="6">
    <source>
        <dbReference type="ARBA" id="ARBA00022840"/>
    </source>
</evidence>
<keyword evidence="8" id="KW-1278">Translocase</keyword>
<dbReference type="PRINTS" id="PR00119">
    <property type="entry name" value="CATATPASE"/>
</dbReference>
<comment type="similarity">
    <text evidence="2">Belongs to the cation transport ATPase (P-type) (TC 3.A.3) family. Type IIA subfamily.</text>
</comment>
<sequence length="882" mass="95866">MLTPWYKFTPEETMKQLGSSPEGLRMQEVAIRQQQYGLNKLPEPKRKTLLQIFLGQFLSPLIYVLIAAAVISLFAGTAGDAAFIMSIIVINALLGTWQESKAEYNASALRNMVRVRARVRRAGQMVEIDAQELVPGDVVLLESGMKVPCDVRLAQVNELTVEEALLTGESLPVMKQEAALSHEVQSLGDRVNMAFAATTVLKGRAWGVATSTGIQTEMGKIADSLASSYAERPPLLQRMDRFASTISKVVLVVCVLLGGIGWWRGMEVMEIFLFMIAVAVSAIPEGLPVALTVVLSIGTSRMAKRNVIVRRLPAVEGLGSCTMIASDKTGTLTMDQQSVQALVLPDGQHLDVTGQGYNGSGQISTSTGSPAALTLPHFQPLLQAAVLCNEASLQLTASGWEYTGDPVDVALLALAYKAGVSPAYFLTGVEVEKMVPYESENKFSGVFYRQQGELCFWMKGAVEVIAEKLPPAQQGLLFQKTEALAKMGFRVIALAGGPVREVHLEGLPELSLAGIIGLIDPLREEAKAAVQECQAAGIEVAMVTGDHPETAFAIARQLGLAQTAQEVISGKELAQIQEQQPASFAQMLKGKHVFARVTPLQKKEIVEALKENGHFVAVTGDGANDAPALKAAHIGIAMGSGTDLAKDTASLIITDNNFASITAGVEEGRFTYNNLRNIIYMLLSTGAAELLLIACTLILGLELPFIAVQLLWLNLVTNGIQDVGLAFEKGDASVMKLPPRKPEEGIFNQLMIKQLLLSAVFIAGITLVVWYILTEVNHLEMAHARSTLMMLMVLLQNFHVLNCRSETKSLFKTPLRNNYLLVAGILTSQLLHIAASYIPFLATTLQLEPIYFEEWLKLVPTAMIIFVVMEVFKWLRRQRVLS</sequence>
<dbReference type="InterPro" id="IPR001757">
    <property type="entry name" value="P_typ_ATPase"/>
</dbReference>
<dbReference type="InterPro" id="IPR023214">
    <property type="entry name" value="HAD_sf"/>
</dbReference>
<evidence type="ECO:0000259" key="12">
    <source>
        <dbReference type="SMART" id="SM00831"/>
    </source>
</evidence>
<dbReference type="GO" id="GO:0005886">
    <property type="term" value="C:plasma membrane"/>
    <property type="evidence" value="ECO:0007669"/>
    <property type="project" value="TreeGrafter"/>
</dbReference>
<dbReference type="GO" id="GO:0036376">
    <property type="term" value="P:sodium ion export across plasma membrane"/>
    <property type="evidence" value="ECO:0007669"/>
    <property type="project" value="TreeGrafter"/>
</dbReference>
<dbReference type="RefSeq" id="WP_182514172.1">
    <property type="nucleotide sequence ID" value="NZ_JACJIQ010000019.1"/>
</dbReference>
<dbReference type="SMART" id="SM00831">
    <property type="entry name" value="Cation_ATPase_N"/>
    <property type="match status" value="1"/>
</dbReference>
<dbReference type="GO" id="GO:0005391">
    <property type="term" value="F:P-type sodium:potassium-exchanging transporter activity"/>
    <property type="evidence" value="ECO:0007669"/>
    <property type="project" value="TreeGrafter"/>
</dbReference>
<accession>A0A839GZV1</accession>
<gene>
    <name evidence="13" type="ORF">FHS90_003946</name>
</gene>
<dbReference type="SUPFAM" id="SSF81653">
    <property type="entry name" value="Calcium ATPase, transduction domain A"/>
    <property type="match status" value="1"/>
</dbReference>
<feature type="transmembrane region" description="Helical" evidence="11">
    <location>
        <begin position="678"/>
        <end position="699"/>
    </location>
</feature>
<dbReference type="Pfam" id="PF00689">
    <property type="entry name" value="Cation_ATPase_C"/>
    <property type="match status" value="1"/>
</dbReference>
<dbReference type="InterPro" id="IPR008250">
    <property type="entry name" value="ATPase_P-typ_transduc_dom_A_sf"/>
</dbReference>
<keyword evidence="7" id="KW-0460">Magnesium</keyword>
<dbReference type="GO" id="GO:0030007">
    <property type="term" value="P:intracellular potassium ion homeostasis"/>
    <property type="evidence" value="ECO:0007669"/>
    <property type="project" value="TreeGrafter"/>
</dbReference>
<evidence type="ECO:0000256" key="10">
    <source>
        <dbReference type="ARBA" id="ARBA00023136"/>
    </source>
</evidence>
<protein>
    <submittedName>
        <fullName evidence="13">Magnesium-transporting ATPase (P-type)</fullName>
    </submittedName>
</protein>
<feature type="transmembrane region" description="Helical" evidence="11">
    <location>
        <begin position="755"/>
        <end position="773"/>
    </location>
</feature>
<dbReference type="Gene3D" id="1.20.1110.10">
    <property type="entry name" value="Calcium-transporting ATPase, transmembrane domain"/>
    <property type="match status" value="1"/>
</dbReference>
<feature type="transmembrane region" description="Helical" evidence="11">
    <location>
        <begin position="49"/>
        <end position="75"/>
    </location>
</feature>
<feature type="transmembrane region" description="Helical" evidence="11">
    <location>
        <begin position="705"/>
        <end position="727"/>
    </location>
</feature>
<dbReference type="PROSITE" id="PS00154">
    <property type="entry name" value="ATPASE_E1_E2"/>
    <property type="match status" value="1"/>
</dbReference>
<name>A0A839GZV1_9BACT</name>
<dbReference type="Pfam" id="PF00122">
    <property type="entry name" value="E1-E2_ATPase"/>
    <property type="match status" value="1"/>
</dbReference>
<dbReference type="GO" id="GO:1990573">
    <property type="term" value="P:potassium ion import across plasma membrane"/>
    <property type="evidence" value="ECO:0007669"/>
    <property type="project" value="TreeGrafter"/>
</dbReference>
<evidence type="ECO:0000313" key="13">
    <source>
        <dbReference type="EMBL" id="MBA9079211.1"/>
    </source>
</evidence>
<dbReference type="SUPFAM" id="SSF81665">
    <property type="entry name" value="Calcium ATPase, transmembrane domain M"/>
    <property type="match status" value="1"/>
</dbReference>
<dbReference type="GO" id="GO:0016887">
    <property type="term" value="F:ATP hydrolysis activity"/>
    <property type="evidence" value="ECO:0007669"/>
    <property type="project" value="InterPro"/>
</dbReference>
<evidence type="ECO:0000256" key="3">
    <source>
        <dbReference type="ARBA" id="ARBA00022553"/>
    </source>
</evidence>
<dbReference type="InterPro" id="IPR044492">
    <property type="entry name" value="P_typ_ATPase_HD_dom"/>
</dbReference>
<dbReference type="Proteomes" id="UP000563094">
    <property type="component" value="Unassembled WGS sequence"/>
</dbReference>
<keyword evidence="10 11" id="KW-0472">Membrane</keyword>